<dbReference type="InterPro" id="IPR024932">
    <property type="entry name" value="ApbE"/>
</dbReference>
<comment type="cofactor">
    <cofactor evidence="12">
        <name>Mg(2+)</name>
        <dbReference type="ChEBI" id="CHEBI:18420"/>
    </cofactor>
    <cofactor evidence="12">
        <name>Mn(2+)</name>
        <dbReference type="ChEBI" id="CHEBI:29035"/>
    </cofactor>
    <text evidence="12">Magnesium. Can also use manganese.</text>
</comment>
<keyword evidence="5 11" id="KW-0808">Transferase</keyword>
<dbReference type="PANTHER" id="PTHR30040">
    <property type="entry name" value="THIAMINE BIOSYNTHESIS LIPOPROTEIN APBE"/>
    <property type="match status" value="1"/>
</dbReference>
<evidence type="ECO:0000256" key="4">
    <source>
        <dbReference type="ARBA" id="ARBA00022630"/>
    </source>
</evidence>
<comment type="catalytic activity">
    <reaction evidence="10 11">
        <text>L-threonyl-[protein] + FAD = FMN-L-threonyl-[protein] + AMP + H(+)</text>
        <dbReference type="Rhea" id="RHEA:36847"/>
        <dbReference type="Rhea" id="RHEA-COMP:11060"/>
        <dbReference type="Rhea" id="RHEA-COMP:11061"/>
        <dbReference type="ChEBI" id="CHEBI:15378"/>
        <dbReference type="ChEBI" id="CHEBI:30013"/>
        <dbReference type="ChEBI" id="CHEBI:57692"/>
        <dbReference type="ChEBI" id="CHEBI:74257"/>
        <dbReference type="ChEBI" id="CHEBI:456215"/>
        <dbReference type="EC" id="2.7.1.180"/>
    </reaction>
</comment>
<dbReference type="Proteomes" id="UP000282060">
    <property type="component" value="Unassembled WGS sequence"/>
</dbReference>
<dbReference type="Gene3D" id="3.10.520.10">
    <property type="entry name" value="ApbE-like domains"/>
    <property type="match status" value="1"/>
</dbReference>
<evidence type="ECO:0000313" key="14">
    <source>
        <dbReference type="EMBL" id="RTR27224.1"/>
    </source>
</evidence>
<feature type="binding site" evidence="12">
    <location>
        <position position="291"/>
    </location>
    <ligand>
        <name>Mg(2+)</name>
        <dbReference type="ChEBI" id="CHEBI:18420"/>
    </ligand>
</feature>
<evidence type="ECO:0000256" key="10">
    <source>
        <dbReference type="ARBA" id="ARBA00048540"/>
    </source>
</evidence>
<organism evidence="14 15">
    <name type="scientific">Shewanella atlantica</name>
    <dbReference type="NCBI Taxonomy" id="271099"/>
    <lineage>
        <taxon>Bacteria</taxon>
        <taxon>Pseudomonadati</taxon>
        <taxon>Pseudomonadota</taxon>
        <taxon>Gammaproteobacteria</taxon>
        <taxon>Alteromonadales</taxon>
        <taxon>Shewanellaceae</taxon>
        <taxon>Shewanella</taxon>
    </lineage>
</organism>
<evidence type="ECO:0000256" key="13">
    <source>
        <dbReference type="SAM" id="SignalP"/>
    </source>
</evidence>
<name>A0A3S0JR62_9GAMM</name>
<dbReference type="EC" id="2.7.1.180" evidence="2 11"/>
<evidence type="ECO:0000256" key="9">
    <source>
        <dbReference type="ARBA" id="ARBA00031306"/>
    </source>
</evidence>
<evidence type="ECO:0000256" key="3">
    <source>
        <dbReference type="ARBA" id="ARBA00016337"/>
    </source>
</evidence>
<dbReference type="OrthoDB" id="9778595at2"/>
<accession>A0A3S0JR62</accession>
<evidence type="ECO:0000313" key="15">
    <source>
        <dbReference type="Proteomes" id="UP000282060"/>
    </source>
</evidence>
<reference evidence="14 15" key="1">
    <citation type="submission" date="2018-12" db="EMBL/GenBank/DDBJ databases">
        <authorList>
            <person name="Yu L."/>
        </authorList>
    </citation>
    <scope>NUCLEOTIDE SEQUENCE [LARGE SCALE GENOMIC DNA]</scope>
    <source>
        <strain evidence="14 15">HAW-EB5</strain>
    </source>
</reference>
<dbReference type="GO" id="GO:0046872">
    <property type="term" value="F:metal ion binding"/>
    <property type="evidence" value="ECO:0007669"/>
    <property type="project" value="UniProtKB-UniRule"/>
</dbReference>
<evidence type="ECO:0000256" key="8">
    <source>
        <dbReference type="ARBA" id="ARBA00022842"/>
    </source>
</evidence>
<keyword evidence="13" id="KW-0732">Signal</keyword>
<evidence type="ECO:0000256" key="1">
    <source>
        <dbReference type="ARBA" id="ARBA00008282"/>
    </source>
</evidence>
<feature type="chain" id="PRO_5039934505" description="FAD:protein FMN transferase" evidence="13">
    <location>
        <begin position="26"/>
        <end position="344"/>
    </location>
</feature>
<evidence type="ECO:0000256" key="5">
    <source>
        <dbReference type="ARBA" id="ARBA00022679"/>
    </source>
</evidence>
<comment type="caution">
    <text evidence="14">The sequence shown here is derived from an EMBL/GenBank/DDBJ whole genome shotgun (WGS) entry which is preliminary data.</text>
</comment>
<dbReference type="RefSeq" id="WP_126507920.1">
    <property type="nucleotide sequence ID" value="NZ_RXNV01000017.1"/>
</dbReference>
<dbReference type="PANTHER" id="PTHR30040:SF2">
    <property type="entry name" value="FAD:PROTEIN FMN TRANSFERASE"/>
    <property type="match status" value="1"/>
</dbReference>
<dbReference type="Pfam" id="PF02424">
    <property type="entry name" value="ApbE"/>
    <property type="match status" value="1"/>
</dbReference>
<feature type="binding site" evidence="12">
    <location>
        <position position="295"/>
    </location>
    <ligand>
        <name>Mg(2+)</name>
        <dbReference type="ChEBI" id="CHEBI:18420"/>
    </ligand>
</feature>
<protein>
    <recommendedName>
        <fullName evidence="3 11">FAD:protein FMN transferase</fullName>
        <ecNumber evidence="2 11">2.7.1.180</ecNumber>
    </recommendedName>
    <alternativeName>
        <fullName evidence="9 11">Flavin transferase</fullName>
    </alternativeName>
</protein>
<evidence type="ECO:0000256" key="12">
    <source>
        <dbReference type="PIRSR" id="PIRSR006268-2"/>
    </source>
</evidence>
<comment type="similarity">
    <text evidence="1 11">Belongs to the ApbE family.</text>
</comment>
<keyword evidence="8 11" id="KW-0460">Magnesium</keyword>
<evidence type="ECO:0000256" key="6">
    <source>
        <dbReference type="ARBA" id="ARBA00022723"/>
    </source>
</evidence>
<evidence type="ECO:0000256" key="2">
    <source>
        <dbReference type="ARBA" id="ARBA00011955"/>
    </source>
</evidence>
<gene>
    <name evidence="14" type="ORF">EKG39_20780</name>
</gene>
<evidence type="ECO:0000256" key="7">
    <source>
        <dbReference type="ARBA" id="ARBA00022827"/>
    </source>
</evidence>
<keyword evidence="7 11" id="KW-0274">FAD</keyword>
<keyword evidence="6 11" id="KW-0479">Metal-binding</keyword>
<dbReference type="PIRSF" id="PIRSF006268">
    <property type="entry name" value="ApbE"/>
    <property type="match status" value="1"/>
</dbReference>
<feature type="binding site" evidence="12">
    <location>
        <position position="177"/>
    </location>
    <ligand>
        <name>Mg(2+)</name>
        <dbReference type="ChEBI" id="CHEBI:18420"/>
    </ligand>
</feature>
<dbReference type="InterPro" id="IPR003374">
    <property type="entry name" value="ApbE-like_sf"/>
</dbReference>
<sequence>MRLLVMRWLSVSGLISLLLASQAWAHINIEQITGNTMGTTYTIQLRLPGSLVTKQQVKALVELELERVNRALSVYRADSEISEFNLNDTGKPIPVSERLWDVLQISRNVSAKTYGALDVTLGPVIEFWGFGAKPRELQHKDRGQLELARSKTGMDGFTLDSQAVTKVIRGLEINPSAVAKGYGVDRVAKVLDGAGVVNYLVEVGGEVRTRGVGVRGRDWKVAVTRPQKFSLEIQELIKLKDMSMATSGSYVNYIQSDDRQLSHIIDPTTGMPTVGSLVSATVLHRRCAIADGFATAMMILSVERSIQLANELGLAAMLIEQTDMGLKTYFSDAIYPFLVKQDEF</sequence>
<keyword evidence="4 11" id="KW-0285">Flavoprotein</keyword>
<dbReference type="AlphaFoldDB" id="A0A3S0JR62"/>
<feature type="signal peptide" evidence="13">
    <location>
        <begin position="1"/>
        <end position="25"/>
    </location>
</feature>
<dbReference type="EMBL" id="RXNV01000017">
    <property type="protein sequence ID" value="RTR27224.1"/>
    <property type="molecule type" value="Genomic_DNA"/>
</dbReference>
<dbReference type="GO" id="GO:0016740">
    <property type="term" value="F:transferase activity"/>
    <property type="evidence" value="ECO:0007669"/>
    <property type="project" value="UniProtKB-UniRule"/>
</dbReference>
<evidence type="ECO:0000256" key="11">
    <source>
        <dbReference type="PIRNR" id="PIRNR006268"/>
    </source>
</evidence>
<keyword evidence="15" id="KW-1185">Reference proteome</keyword>
<proteinExistence type="inferred from homology"/>
<dbReference type="SUPFAM" id="SSF143631">
    <property type="entry name" value="ApbE-like"/>
    <property type="match status" value="1"/>
</dbReference>